<proteinExistence type="inferred from homology"/>
<dbReference type="InterPro" id="IPR036816">
    <property type="entry name" value="RNaseA-like_dom_sf"/>
</dbReference>
<evidence type="ECO:0000256" key="6">
    <source>
        <dbReference type="ARBA" id="ARBA00022801"/>
    </source>
</evidence>
<evidence type="ECO:0000256" key="2">
    <source>
        <dbReference type="ARBA" id="ARBA00005600"/>
    </source>
</evidence>
<dbReference type="GO" id="GO:0004519">
    <property type="term" value="F:endonuclease activity"/>
    <property type="evidence" value="ECO:0007669"/>
    <property type="project" value="UniProtKB-KW"/>
</dbReference>
<keyword evidence="5 8" id="KW-0255">Endonuclease</keyword>
<evidence type="ECO:0000256" key="8">
    <source>
        <dbReference type="RuleBase" id="RU000651"/>
    </source>
</evidence>
<dbReference type="Ensembl" id="ENSNMLT00000028823.1">
    <property type="protein sequence ID" value="ENSNMLP00000025789.1"/>
    <property type="gene ID" value="ENSNMLG00000016450.1"/>
</dbReference>
<dbReference type="Gene3D" id="3.10.130.10">
    <property type="entry name" value="Ribonuclease A-like domain"/>
    <property type="match status" value="1"/>
</dbReference>
<evidence type="ECO:0000256" key="5">
    <source>
        <dbReference type="ARBA" id="ARBA00022759"/>
    </source>
</evidence>
<dbReference type="InterPro" id="IPR023412">
    <property type="entry name" value="RNaseA_domain"/>
</dbReference>
<dbReference type="InterPro" id="IPR023411">
    <property type="entry name" value="RNaseA_AS"/>
</dbReference>
<evidence type="ECO:0000313" key="11">
    <source>
        <dbReference type="Proteomes" id="UP000694523"/>
    </source>
</evidence>
<keyword evidence="4 8" id="KW-0540">Nuclease</keyword>
<keyword evidence="11" id="KW-1185">Reference proteome</keyword>
<feature type="domain" description="Ribonuclease A-domain" evidence="9">
    <location>
        <begin position="2"/>
        <end position="97"/>
    </location>
</feature>
<sequence length="108" mass="12375">FTSHKSPKSSSTNCKKTNTFIRAPIQDIIDVCKNGEDTLVNEEIMRKSLGEFDITVCKVKEEGKFPKCKYYEAEKKKAKIIIKCTDVSLPVHFHDEADYEDYVSTIVH</sequence>
<reference evidence="10" key="1">
    <citation type="submission" date="2025-08" db="UniProtKB">
        <authorList>
            <consortium name="Ensembl"/>
        </authorList>
    </citation>
    <scope>IDENTIFICATION</scope>
</reference>
<evidence type="ECO:0000259" key="9">
    <source>
        <dbReference type="SMART" id="SM00092"/>
    </source>
</evidence>
<comment type="subcellular location">
    <subcellularLocation>
        <location evidence="1">Secreted</location>
    </subcellularLocation>
</comment>
<dbReference type="PANTHER" id="PTHR11437">
    <property type="entry name" value="RIBONUCLEASE"/>
    <property type="match status" value="1"/>
</dbReference>
<name>A0A8C6TVG9_9GOBI</name>
<keyword evidence="7" id="KW-1015">Disulfide bond</keyword>
<evidence type="ECO:0000256" key="3">
    <source>
        <dbReference type="ARBA" id="ARBA00022525"/>
    </source>
</evidence>
<protein>
    <recommendedName>
        <fullName evidence="9">Ribonuclease A-domain domain-containing protein</fullName>
    </recommendedName>
</protein>
<dbReference type="Pfam" id="PF00074">
    <property type="entry name" value="RnaseA"/>
    <property type="match status" value="1"/>
</dbReference>
<accession>A0A8C6TVG9</accession>
<organism evidence="10 11">
    <name type="scientific">Neogobius melanostomus</name>
    <name type="common">round goby</name>
    <dbReference type="NCBI Taxonomy" id="47308"/>
    <lineage>
        <taxon>Eukaryota</taxon>
        <taxon>Metazoa</taxon>
        <taxon>Chordata</taxon>
        <taxon>Craniata</taxon>
        <taxon>Vertebrata</taxon>
        <taxon>Euteleostomi</taxon>
        <taxon>Actinopterygii</taxon>
        <taxon>Neopterygii</taxon>
        <taxon>Teleostei</taxon>
        <taxon>Neoteleostei</taxon>
        <taxon>Acanthomorphata</taxon>
        <taxon>Gobiaria</taxon>
        <taxon>Gobiiformes</taxon>
        <taxon>Gobioidei</taxon>
        <taxon>Gobiidae</taxon>
        <taxon>Benthophilinae</taxon>
        <taxon>Neogobiini</taxon>
        <taxon>Neogobius</taxon>
    </lineage>
</organism>
<dbReference type="PANTHER" id="PTHR11437:SF10">
    <property type="entry name" value="ANGIOGENIN-RELATED"/>
    <property type="match status" value="1"/>
</dbReference>
<dbReference type="GO" id="GO:0003676">
    <property type="term" value="F:nucleic acid binding"/>
    <property type="evidence" value="ECO:0007669"/>
    <property type="project" value="InterPro"/>
</dbReference>
<dbReference type="GO" id="GO:0050830">
    <property type="term" value="P:defense response to Gram-positive bacterium"/>
    <property type="evidence" value="ECO:0007669"/>
    <property type="project" value="TreeGrafter"/>
</dbReference>
<keyword evidence="6 8" id="KW-0378">Hydrolase</keyword>
<dbReference type="SUPFAM" id="SSF54076">
    <property type="entry name" value="RNase A-like"/>
    <property type="match status" value="1"/>
</dbReference>
<evidence type="ECO:0000256" key="1">
    <source>
        <dbReference type="ARBA" id="ARBA00004613"/>
    </source>
</evidence>
<dbReference type="GO" id="GO:0005576">
    <property type="term" value="C:extracellular region"/>
    <property type="evidence" value="ECO:0007669"/>
    <property type="project" value="UniProtKB-SubCell"/>
</dbReference>
<dbReference type="PROSITE" id="PS00127">
    <property type="entry name" value="RNASE_PANCREATIC"/>
    <property type="match status" value="1"/>
</dbReference>
<dbReference type="SMART" id="SM00092">
    <property type="entry name" value="RNAse_Pc"/>
    <property type="match status" value="1"/>
</dbReference>
<dbReference type="GO" id="GO:0016787">
    <property type="term" value="F:hydrolase activity"/>
    <property type="evidence" value="ECO:0007669"/>
    <property type="project" value="UniProtKB-KW"/>
</dbReference>
<dbReference type="AlphaFoldDB" id="A0A8C6TVG9"/>
<evidence type="ECO:0000313" key="10">
    <source>
        <dbReference type="Ensembl" id="ENSNMLP00000025789.1"/>
    </source>
</evidence>
<dbReference type="GO" id="GO:0004540">
    <property type="term" value="F:RNA nuclease activity"/>
    <property type="evidence" value="ECO:0007669"/>
    <property type="project" value="TreeGrafter"/>
</dbReference>
<dbReference type="InterPro" id="IPR001427">
    <property type="entry name" value="RNaseA"/>
</dbReference>
<evidence type="ECO:0000256" key="4">
    <source>
        <dbReference type="ARBA" id="ARBA00022722"/>
    </source>
</evidence>
<reference evidence="10" key="2">
    <citation type="submission" date="2025-09" db="UniProtKB">
        <authorList>
            <consortium name="Ensembl"/>
        </authorList>
    </citation>
    <scope>IDENTIFICATION</scope>
</reference>
<evidence type="ECO:0000256" key="7">
    <source>
        <dbReference type="ARBA" id="ARBA00023157"/>
    </source>
</evidence>
<keyword evidence="3" id="KW-0964">Secreted</keyword>
<comment type="similarity">
    <text evidence="2 8">Belongs to the pancreatic ribonuclease family.</text>
</comment>
<dbReference type="Proteomes" id="UP000694523">
    <property type="component" value="Unplaced"/>
</dbReference>